<dbReference type="Proteomes" id="UP000093482">
    <property type="component" value="Unassembled WGS sequence"/>
</dbReference>
<dbReference type="EMBL" id="MATO01000023">
    <property type="protein sequence ID" value="OCS91761.1"/>
    <property type="molecule type" value="Genomic_DNA"/>
</dbReference>
<sequence length="177" mass="20989">MSNLENKDLEGLAKEWKVIDSSLNNHKKLVLGYSVQTVDPDPIFVGMSKKEVNDYFEYLCDENDKSTAFNSIAAMEALFFLDFKTRTRKKLKDPLSRKMRENITSLKPSLEKEILKIWKEHHPEFKSKINKFSGLLTYRHWFAHGRHWPLDLKHRVDLHTVFKLCRELVEELPLKRM</sequence>
<dbReference type="RefSeq" id="WP_066463052.1">
    <property type="nucleotide sequence ID" value="NZ_MATO01000023.1"/>
</dbReference>
<evidence type="ECO:0000313" key="2">
    <source>
        <dbReference type="Proteomes" id="UP000093482"/>
    </source>
</evidence>
<accession>A0A1C0YX79</accession>
<organism evidence="1 2">
    <name type="scientific">Caryophanon latum</name>
    <dbReference type="NCBI Taxonomy" id="33977"/>
    <lineage>
        <taxon>Bacteria</taxon>
        <taxon>Bacillati</taxon>
        <taxon>Bacillota</taxon>
        <taxon>Bacilli</taxon>
        <taxon>Bacillales</taxon>
        <taxon>Caryophanaceae</taxon>
        <taxon>Caryophanon</taxon>
    </lineage>
</organism>
<evidence type="ECO:0000313" key="1">
    <source>
        <dbReference type="EMBL" id="OCS91761.1"/>
    </source>
</evidence>
<reference evidence="1 2" key="1">
    <citation type="submission" date="2016-07" db="EMBL/GenBank/DDBJ databases">
        <title>Caryophanon latum genome sequencing.</title>
        <authorList>
            <person name="Verma A."/>
            <person name="Pal Y."/>
            <person name="Krishnamurthi S."/>
        </authorList>
    </citation>
    <scope>NUCLEOTIDE SEQUENCE [LARGE SCALE GENOMIC DNA]</scope>
    <source>
        <strain evidence="1 2">DSM 14151</strain>
    </source>
</reference>
<dbReference type="OrthoDB" id="3078372at2"/>
<gene>
    <name evidence="1" type="ORF">A6K76_01210</name>
</gene>
<keyword evidence="2" id="KW-1185">Reference proteome</keyword>
<comment type="caution">
    <text evidence="1">The sequence shown here is derived from an EMBL/GenBank/DDBJ whole genome shotgun (WGS) entry which is preliminary data.</text>
</comment>
<name>A0A1C0YX79_9BACL</name>
<protein>
    <submittedName>
        <fullName evidence="1">Uncharacterized protein</fullName>
    </submittedName>
</protein>
<dbReference type="AlphaFoldDB" id="A0A1C0YX79"/>
<proteinExistence type="predicted"/>